<dbReference type="PANTHER" id="PTHR36927">
    <property type="entry name" value="BLR4337 PROTEIN"/>
    <property type="match status" value="1"/>
</dbReference>
<reference evidence="4 5" key="1">
    <citation type="submission" date="2012-02" db="EMBL/GenBank/DDBJ databases">
        <title>Complete sequence of chromosome of Singulisphaera acidiphila DSM 18658.</title>
        <authorList>
            <consortium name="US DOE Joint Genome Institute (JGI-PGF)"/>
            <person name="Lucas S."/>
            <person name="Copeland A."/>
            <person name="Lapidus A."/>
            <person name="Glavina del Rio T."/>
            <person name="Dalin E."/>
            <person name="Tice H."/>
            <person name="Bruce D."/>
            <person name="Goodwin L."/>
            <person name="Pitluck S."/>
            <person name="Peters L."/>
            <person name="Ovchinnikova G."/>
            <person name="Chertkov O."/>
            <person name="Kyrpides N."/>
            <person name="Mavromatis K."/>
            <person name="Ivanova N."/>
            <person name="Brettin T."/>
            <person name="Detter J.C."/>
            <person name="Han C."/>
            <person name="Larimer F."/>
            <person name="Land M."/>
            <person name="Hauser L."/>
            <person name="Markowitz V."/>
            <person name="Cheng J.-F."/>
            <person name="Hugenholtz P."/>
            <person name="Woyke T."/>
            <person name="Wu D."/>
            <person name="Tindall B."/>
            <person name="Pomrenke H."/>
            <person name="Brambilla E."/>
            <person name="Klenk H.-P."/>
            <person name="Eisen J.A."/>
        </authorList>
    </citation>
    <scope>NUCLEOTIDE SEQUENCE [LARGE SCALE GENOMIC DNA]</scope>
    <source>
        <strain evidence="5">ATCC BAA-1392 / DSM 18658 / VKM B-2454 / MOB10</strain>
    </source>
</reference>
<dbReference type="InterPro" id="IPR002656">
    <property type="entry name" value="Acyl_transf_3_dom"/>
</dbReference>
<dbReference type="RefSeq" id="WP_015245010.1">
    <property type="nucleotide sequence ID" value="NC_019892.1"/>
</dbReference>
<dbReference type="EMBL" id="CP003364">
    <property type="protein sequence ID" value="AGA25837.1"/>
    <property type="molecule type" value="Genomic_DNA"/>
</dbReference>
<sequence length="453" mass="51078">MATNYIKGRHERTRSRSRPSPAQAVVGDPFSDARKPRYHAFDALRGMAMFLVVGLHAALGYVAQEIPGVLWCVRDKPTSPVVDWFCWWSMGVSNPLYFTIAGFFAALLYETRGLRKYLENRGRRIAVPFLVAVPTVLPACLLAWIYGWLLSGRCTWRQAIKLRFRDPVIQAEQFGTAHLWFLEYLIVMLVAFGLFQWWRERRKTGTAVTGHGIVGLVLGSHWRPFLLALPTTALLWLSRRHVGIDAALDRHNSFLLNPLKLMHHASFFMVGAGLYRLRGQLDRLSRPAPWYLAMSVPVFVGRAWLLSRDWVSPLQGAEALALAVLGALFAWLIVFGAIGAAHRLFRQANPTLSYLADSSYWIYLVHMPVLGLIQGDLFLVPGHAAWKIPVTLIGTLAVGFGSYHCLVRYTAIGTRLHGRRERTAPTWSEPGTALPLLHLKHRQVRSSDQKAEL</sequence>
<feature type="domain" description="Acyltransferase 3" evidence="3">
    <location>
        <begin position="39"/>
        <end position="400"/>
    </location>
</feature>
<dbReference type="OrthoDB" id="7375713at2"/>
<feature type="transmembrane region" description="Helical" evidence="2">
    <location>
        <begin position="43"/>
        <end position="64"/>
    </location>
</feature>
<dbReference type="InterPro" id="IPR050623">
    <property type="entry name" value="Glucan_succinyl_AcylTrfase"/>
</dbReference>
<dbReference type="eggNOG" id="COG1835">
    <property type="taxonomic scope" value="Bacteria"/>
</dbReference>
<feature type="transmembrane region" description="Helical" evidence="2">
    <location>
        <begin position="360"/>
        <end position="380"/>
    </location>
</feature>
<feature type="transmembrane region" description="Helical" evidence="2">
    <location>
        <begin position="319"/>
        <end position="340"/>
    </location>
</feature>
<dbReference type="AlphaFoldDB" id="L0D9B3"/>
<feature type="compositionally biased region" description="Basic residues" evidence="1">
    <location>
        <begin position="7"/>
        <end position="17"/>
    </location>
</feature>
<dbReference type="HOGENOM" id="CLU_036182_1_0_0"/>
<proteinExistence type="predicted"/>
<dbReference type="KEGG" id="saci:Sinac_1456"/>
<protein>
    <recommendedName>
        <fullName evidence="3">Acyltransferase 3 domain-containing protein</fullName>
    </recommendedName>
</protein>
<keyword evidence="2" id="KW-0472">Membrane</keyword>
<dbReference type="GO" id="GO:0016747">
    <property type="term" value="F:acyltransferase activity, transferring groups other than amino-acyl groups"/>
    <property type="evidence" value="ECO:0007669"/>
    <property type="project" value="InterPro"/>
</dbReference>
<feature type="region of interest" description="Disordered" evidence="1">
    <location>
        <begin position="1"/>
        <end position="26"/>
    </location>
</feature>
<keyword evidence="2" id="KW-0812">Transmembrane</keyword>
<evidence type="ECO:0000256" key="2">
    <source>
        <dbReference type="SAM" id="Phobius"/>
    </source>
</evidence>
<gene>
    <name evidence="4" type="ordered locus">Sinac_1456</name>
</gene>
<evidence type="ECO:0000256" key="1">
    <source>
        <dbReference type="SAM" id="MobiDB-lite"/>
    </source>
</evidence>
<accession>L0D9B3</accession>
<dbReference type="Proteomes" id="UP000010798">
    <property type="component" value="Chromosome"/>
</dbReference>
<feature type="transmembrane region" description="Helical" evidence="2">
    <location>
        <begin position="177"/>
        <end position="198"/>
    </location>
</feature>
<feature type="transmembrane region" description="Helical" evidence="2">
    <location>
        <begin position="84"/>
        <end position="109"/>
    </location>
</feature>
<dbReference type="PANTHER" id="PTHR36927:SF1">
    <property type="entry name" value="MDO-LIKE PROTEIN"/>
    <property type="match status" value="1"/>
</dbReference>
<dbReference type="STRING" id="886293.Sinac_1456"/>
<feature type="transmembrane region" description="Helical" evidence="2">
    <location>
        <begin position="386"/>
        <end position="406"/>
    </location>
</feature>
<evidence type="ECO:0000313" key="4">
    <source>
        <dbReference type="EMBL" id="AGA25837.1"/>
    </source>
</evidence>
<feature type="transmembrane region" description="Helical" evidence="2">
    <location>
        <begin position="289"/>
        <end position="307"/>
    </location>
</feature>
<evidence type="ECO:0000313" key="5">
    <source>
        <dbReference type="Proteomes" id="UP000010798"/>
    </source>
</evidence>
<name>L0D9B3_SINAD</name>
<feature type="transmembrane region" description="Helical" evidence="2">
    <location>
        <begin position="129"/>
        <end position="149"/>
    </location>
</feature>
<evidence type="ECO:0000259" key="3">
    <source>
        <dbReference type="Pfam" id="PF01757"/>
    </source>
</evidence>
<organism evidence="4 5">
    <name type="scientific">Singulisphaera acidiphila (strain ATCC BAA-1392 / DSM 18658 / VKM B-2454 / MOB10)</name>
    <dbReference type="NCBI Taxonomy" id="886293"/>
    <lineage>
        <taxon>Bacteria</taxon>
        <taxon>Pseudomonadati</taxon>
        <taxon>Planctomycetota</taxon>
        <taxon>Planctomycetia</taxon>
        <taxon>Isosphaerales</taxon>
        <taxon>Isosphaeraceae</taxon>
        <taxon>Singulisphaera</taxon>
    </lineage>
</organism>
<keyword evidence="5" id="KW-1185">Reference proteome</keyword>
<dbReference type="Pfam" id="PF01757">
    <property type="entry name" value="Acyl_transf_3"/>
    <property type="match status" value="1"/>
</dbReference>
<keyword evidence="2" id="KW-1133">Transmembrane helix</keyword>